<sequence length="252" mass="28167">MKKIILSWLLLWGCVASVLAEGLSFGMFTSSAERVKEFKQFFRVGDRVSEALEINGKKYRLPDGDWRVAAVVASVGNIRNVSTGNEDSSNPHGQLFLFSSDKSEVDKFLAITLPLGPLRNRSWIGNLPGLCQADWSPKSKIWQEAVSLDHAALDCSAVYVGRVFSWNDDLTNAAKFGLKDLGVNYGRAANYLASGTYLSRGAGTYFLTYGEYVDSQRYEDVTPFKEKNEKVIEMFNYKSDKLRRSFHQDVGG</sequence>
<accession>A0ABV8ZXJ4</accession>
<comment type="caution">
    <text evidence="1">The sequence shown here is derived from an EMBL/GenBank/DDBJ whole genome shotgun (WGS) entry which is preliminary data.</text>
</comment>
<keyword evidence="2" id="KW-1185">Reference proteome</keyword>
<evidence type="ECO:0000313" key="2">
    <source>
        <dbReference type="Proteomes" id="UP001595999"/>
    </source>
</evidence>
<dbReference type="Proteomes" id="UP001595999">
    <property type="component" value="Unassembled WGS sequence"/>
</dbReference>
<name>A0ABV8ZXJ4_9NEIS</name>
<reference evidence="2" key="1">
    <citation type="journal article" date="2019" name="Int. J. Syst. Evol. Microbiol.">
        <title>The Global Catalogue of Microorganisms (GCM) 10K type strain sequencing project: providing services to taxonomists for standard genome sequencing and annotation.</title>
        <authorList>
            <consortium name="The Broad Institute Genomics Platform"/>
            <consortium name="The Broad Institute Genome Sequencing Center for Infectious Disease"/>
            <person name="Wu L."/>
            <person name="Ma J."/>
        </authorList>
    </citation>
    <scope>NUCLEOTIDE SEQUENCE [LARGE SCALE GENOMIC DNA]</scope>
    <source>
        <strain evidence="2">CGMCC 4.7608</strain>
    </source>
</reference>
<protein>
    <submittedName>
        <fullName evidence="1">Uncharacterized protein</fullName>
    </submittedName>
</protein>
<evidence type="ECO:0000313" key="1">
    <source>
        <dbReference type="EMBL" id="MFC4491113.1"/>
    </source>
</evidence>
<proteinExistence type="predicted"/>
<dbReference type="RefSeq" id="WP_231462364.1">
    <property type="nucleotide sequence ID" value="NZ_JAJOHW010000068.1"/>
</dbReference>
<dbReference type="EMBL" id="JBHSEK010000011">
    <property type="protein sequence ID" value="MFC4491113.1"/>
    <property type="molecule type" value="Genomic_DNA"/>
</dbReference>
<organism evidence="1 2">
    <name type="scientific">Chromobacterium aquaticum</name>
    <dbReference type="NCBI Taxonomy" id="467180"/>
    <lineage>
        <taxon>Bacteria</taxon>
        <taxon>Pseudomonadati</taxon>
        <taxon>Pseudomonadota</taxon>
        <taxon>Betaproteobacteria</taxon>
        <taxon>Neisseriales</taxon>
        <taxon>Chromobacteriaceae</taxon>
        <taxon>Chromobacterium</taxon>
    </lineage>
</organism>
<gene>
    <name evidence="1" type="ORF">ACFO0R_15995</name>
</gene>